<evidence type="ECO:0000313" key="5">
    <source>
        <dbReference type="EMBL" id="CAD7410292.1"/>
    </source>
</evidence>
<gene>
    <name evidence="5" type="ORF">TCEB3V08_LOCUS10424</name>
</gene>
<feature type="compositionally biased region" description="Basic and acidic residues" evidence="3">
    <location>
        <begin position="423"/>
        <end position="433"/>
    </location>
</feature>
<feature type="region of interest" description="Disordered" evidence="3">
    <location>
        <begin position="147"/>
        <end position="179"/>
    </location>
</feature>
<accession>A0A7R9H8Q2</accession>
<feature type="compositionally biased region" description="Basic residues" evidence="3">
    <location>
        <begin position="277"/>
        <end position="287"/>
    </location>
</feature>
<feature type="domain" description="SH3" evidence="4">
    <location>
        <begin position="478"/>
        <end position="538"/>
    </location>
</feature>
<feature type="region of interest" description="Disordered" evidence="3">
    <location>
        <begin position="394"/>
        <end position="442"/>
    </location>
</feature>
<dbReference type="CDD" id="cd00174">
    <property type="entry name" value="SH3"/>
    <property type="match status" value="1"/>
</dbReference>
<dbReference type="EMBL" id="OC321583">
    <property type="protein sequence ID" value="CAD7410292.1"/>
    <property type="molecule type" value="Genomic_DNA"/>
</dbReference>
<dbReference type="InterPro" id="IPR036028">
    <property type="entry name" value="SH3-like_dom_sf"/>
</dbReference>
<dbReference type="AlphaFoldDB" id="A0A7R9H8Q2"/>
<protein>
    <recommendedName>
        <fullName evidence="4">SH3 domain-containing protein</fullName>
    </recommendedName>
</protein>
<evidence type="ECO:0000256" key="3">
    <source>
        <dbReference type="SAM" id="MobiDB-lite"/>
    </source>
</evidence>
<keyword evidence="1 2" id="KW-0728">SH3 domain</keyword>
<dbReference type="InterPro" id="IPR001452">
    <property type="entry name" value="SH3_domain"/>
</dbReference>
<evidence type="ECO:0000256" key="2">
    <source>
        <dbReference type="PROSITE-ProRule" id="PRU00192"/>
    </source>
</evidence>
<feature type="compositionally biased region" description="Low complexity" evidence="3">
    <location>
        <begin position="212"/>
        <end position="226"/>
    </location>
</feature>
<dbReference type="PROSITE" id="PS50002">
    <property type="entry name" value="SH3"/>
    <property type="match status" value="1"/>
</dbReference>
<dbReference type="Gene3D" id="2.30.30.40">
    <property type="entry name" value="SH3 Domains"/>
    <property type="match status" value="1"/>
</dbReference>
<dbReference type="Pfam" id="PF00018">
    <property type="entry name" value="SH3_1"/>
    <property type="match status" value="1"/>
</dbReference>
<sequence>MYSSSMTSLVLTDSSHMTSDSFKKLRDQITYPYAKPDDLQKHVRTHVYPPCRNTNTYGADPSARRAGTARATVLSLPGSPTLLPTPSYVRMCTTVKHHVAGSVKRTVLYKDFCIFFINWGMATEDGEPVHVPDLVEPCRCVDDAGLSSSGEELDWEEEEAGVEEGEGGQEMGQGSSSFLRRTSRPKISMTWVLRGDRHANTANLDNCRLPSTTTQATQNTNNNNNNNKEEEETGQEKPVSIIERTPSVDLAPKRTVSEPSLVVNGDSIKTTAGTKEKGRHRRTRTPRHKTDNKAAAIARSGRHSRFGYEIQDVDAFLTKASLEKPANIPMVLSSPCTLYQTREGGYQEELSLPLGMVVNAVFKNQSWLYVQTPHGEEGYVAYNYCLPLGILPPPQRSQSSSAKPPPCWENHTDVFPQPLGNRTDSEKLRDGTRSECGGGGRCHRRTKLERDAVSACGERSVDRLYLRAAASAKRNGTTRHTLLVIRSDYNSKGRNTLSVAKGDVVALVSGHLKDWFWVRSRDGSEGFIPSVVAGHDPLLHRKNLEALEIKPETSGSVAENYDHKTIGAI</sequence>
<proteinExistence type="predicted"/>
<feature type="compositionally biased region" description="Acidic residues" evidence="3">
    <location>
        <begin position="151"/>
        <end position="167"/>
    </location>
</feature>
<organism evidence="5">
    <name type="scientific">Timema cristinae</name>
    <name type="common">Walking stick</name>
    <dbReference type="NCBI Taxonomy" id="61476"/>
    <lineage>
        <taxon>Eukaryota</taxon>
        <taxon>Metazoa</taxon>
        <taxon>Ecdysozoa</taxon>
        <taxon>Arthropoda</taxon>
        <taxon>Hexapoda</taxon>
        <taxon>Insecta</taxon>
        <taxon>Pterygota</taxon>
        <taxon>Neoptera</taxon>
        <taxon>Polyneoptera</taxon>
        <taxon>Phasmatodea</taxon>
        <taxon>Timematodea</taxon>
        <taxon>Timematoidea</taxon>
        <taxon>Timematidae</taxon>
        <taxon>Timema</taxon>
    </lineage>
</organism>
<evidence type="ECO:0000259" key="4">
    <source>
        <dbReference type="PROSITE" id="PS50002"/>
    </source>
</evidence>
<name>A0A7R9H8Q2_TIMCR</name>
<reference evidence="5" key="1">
    <citation type="submission" date="2020-11" db="EMBL/GenBank/DDBJ databases">
        <authorList>
            <person name="Tran Van P."/>
        </authorList>
    </citation>
    <scope>NUCLEOTIDE SEQUENCE</scope>
</reference>
<dbReference type="SUPFAM" id="SSF50044">
    <property type="entry name" value="SH3-domain"/>
    <property type="match status" value="2"/>
</dbReference>
<evidence type="ECO:0000256" key="1">
    <source>
        <dbReference type="ARBA" id="ARBA00022443"/>
    </source>
</evidence>
<feature type="region of interest" description="Disordered" evidence="3">
    <location>
        <begin position="202"/>
        <end position="292"/>
    </location>
</feature>